<gene>
    <name evidence="1" type="ORF">PPL_04724</name>
</gene>
<reference evidence="1 2" key="1">
    <citation type="journal article" date="2011" name="Genome Res.">
        <title>Phylogeny-wide analysis of social amoeba genomes highlights ancient origins for complex intercellular communication.</title>
        <authorList>
            <person name="Heidel A.J."/>
            <person name="Lawal H.M."/>
            <person name="Felder M."/>
            <person name="Schilde C."/>
            <person name="Helps N.R."/>
            <person name="Tunggal B."/>
            <person name="Rivero F."/>
            <person name="John U."/>
            <person name="Schleicher M."/>
            <person name="Eichinger L."/>
            <person name="Platzer M."/>
            <person name="Noegel A.A."/>
            <person name="Schaap P."/>
            <person name="Gloeckner G."/>
        </authorList>
    </citation>
    <scope>NUCLEOTIDE SEQUENCE [LARGE SCALE GENOMIC DNA]</scope>
    <source>
        <strain evidence="2">ATCC 26659 / Pp 5 / PN500</strain>
    </source>
</reference>
<evidence type="ECO:0000313" key="2">
    <source>
        <dbReference type="Proteomes" id="UP000001396"/>
    </source>
</evidence>
<accession>D3B8D2</accession>
<dbReference type="RefSeq" id="XP_020434417.1">
    <property type="nucleotide sequence ID" value="XM_020575622.1"/>
</dbReference>
<comment type="caution">
    <text evidence="1">The sequence shown here is derived from an EMBL/GenBank/DDBJ whole genome shotgun (WGS) entry which is preliminary data.</text>
</comment>
<dbReference type="Proteomes" id="UP000001396">
    <property type="component" value="Unassembled WGS sequence"/>
</dbReference>
<name>D3B8D2_HETP5</name>
<keyword evidence="2" id="KW-1185">Reference proteome</keyword>
<dbReference type="InParanoid" id="D3B8D2"/>
<dbReference type="EMBL" id="ADBJ01000020">
    <property type="protein sequence ID" value="EFA82300.1"/>
    <property type="molecule type" value="Genomic_DNA"/>
</dbReference>
<evidence type="ECO:0008006" key="3">
    <source>
        <dbReference type="Google" id="ProtNLM"/>
    </source>
</evidence>
<organism evidence="1 2">
    <name type="scientific">Heterostelium pallidum (strain ATCC 26659 / Pp 5 / PN500)</name>
    <name type="common">Cellular slime mold</name>
    <name type="synonym">Polysphondylium pallidum</name>
    <dbReference type="NCBI Taxonomy" id="670386"/>
    <lineage>
        <taxon>Eukaryota</taxon>
        <taxon>Amoebozoa</taxon>
        <taxon>Evosea</taxon>
        <taxon>Eumycetozoa</taxon>
        <taxon>Dictyostelia</taxon>
        <taxon>Acytosteliales</taxon>
        <taxon>Acytosteliaceae</taxon>
        <taxon>Heterostelium</taxon>
    </lineage>
</organism>
<sequence length="145" mass="17178">MEDCIYHNLEQKMVCLNCNTFFCIECTSQHRNHCIHHVDSIREFLENNHLINNYYLRKANALHTEVLTGMDNLRDLITENLHLREMGHVINEMTRFSTLECQVISYQIDDNIGLGNDMFPFIAIIPQSYRKIVYINSLHSYNNIR</sequence>
<proteinExistence type="predicted"/>
<dbReference type="GeneID" id="31360211"/>
<evidence type="ECO:0000313" key="1">
    <source>
        <dbReference type="EMBL" id="EFA82300.1"/>
    </source>
</evidence>
<dbReference type="AlphaFoldDB" id="D3B8D2"/>
<dbReference type="SUPFAM" id="SSF57845">
    <property type="entry name" value="B-box zinc-binding domain"/>
    <property type="match status" value="1"/>
</dbReference>
<protein>
    <recommendedName>
        <fullName evidence="3">B box-type domain-containing protein</fullName>
    </recommendedName>
</protein>